<keyword evidence="1" id="KW-0808">Transferase</keyword>
<organism evidence="3 4">
    <name type="scientific">Candidatus Woesebacteria bacterium RIFCSPLOWO2_01_FULL_39_25</name>
    <dbReference type="NCBI Taxonomy" id="1802521"/>
    <lineage>
        <taxon>Bacteria</taxon>
        <taxon>Candidatus Woeseibacteriota</taxon>
    </lineage>
</organism>
<dbReference type="InterPro" id="IPR016039">
    <property type="entry name" value="Thiolase-like"/>
</dbReference>
<evidence type="ECO:0000259" key="2">
    <source>
        <dbReference type="Pfam" id="PF08541"/>
    </source>
</evidence>
<dbReference type="EMBL" id="MGHH01000010">
    <property type="protein sequence ID" value="OGM64420.1"/>
    <property type="molecule type" value="Genomic_DNA"/>
</dbReference>
<dbReference type="Proteomes" id="UP000176725">
    <property type="component" value="Unassembled WGS sequence"/>
</dbReference>
<dbReference type="GO" id="GO:0016746">
    <property type="term" value="F:acyltransferase activity"/>
    <property type="evidence" value="ECO:0007669"/>
    <property type="project" value="InterPro"/>
</dbReference>
<dbReference type="InterPro" id="IPR013747">
    <property type="entry name" value="ACP_syn_III_C"/>
</dbReference>
<gene>
    <name evidence="3" type="ORF">A2893_00945</name>
</gene>
<feature type="domain" description="Beta-ketoacyl-[acyl-carrier-protein] synthase III C-terminal" evidence="2">
    <location>
        <begin position="324"/>
        <end position="399"/>
    </location>
</feature>
<dbReference type="STRING" id="1802521.A2893_00945"/>
<accession>A0A1F8BKD5</accession>
<comment type="caution">
    <text evidence="3">The sequence shown here is derived from an EMBL/GenBank/DDBJ whole genome shotgun (WGS) entry which is preliminary data.</text>
</comment>
<proteinExistence type="predicted"/>
<name>A0A1F8BKD5_9BACT</name>
<protein>
    <recommendedName>
        <fullName evidence="2">Beta-ketoacyl-[acyl-carrier-protein] synthase III C-terminal domain-containing protein</fullName>
    </recommendedName>
</protein>
<dbReference type="AlphaFoldDB" id="A0A1F8BKD5"/>
<evidence type="ECO:0000256" key="1">
    <source>
        <dbReference type="ARBA" id="ARBA00022679"/>
    </source>
</evidence>
<reference evidence="3 4" key="1">
    <citation type="journal article" date="2016" name="Nat. Commun.">
        <title>Thousands of microbial genomes shed light on interconnected biogeochemical processes in an aquifer system.</title>
        <authorList>
            <person name="Anantharaman K."/>
            <person name="Brown C.T."/>
            <person name="Hug L.A."/>
            <person name="Sharon I."/>
            <person name="Castelle C.J."/>
            <person name="Probst A.J."/>
            <person name="Thomas B.C."/>
            <person name="Singh A."/>
            <person name="Wilkins M.J."/>
            <person name="Karaoz U."/>
            <person name="Brodie E.L."/>
            <person name="Williams K.H."/>
            <person name="Hubbard S.S."/>
            <person name="Banfield J.F."/>
        </authorList>
    </citation>
    <scope>NUCLEOTIDE SEQUENCE [LARGE SCALE GENOMIC DNA]</scope>
</reference>
<evidence type="ECO:0000313" key="3">
    <source>
        <dbReference type="EMBL" id="OGM64420.1"/>
    </source>
</evidence>
<dbReference type="SUPFAM" id="SSF53901">
    <property type="entry name" value="Thiolase-like"/>
    <property type="match status" value="1"/>
</dbReference>
<dbReference type="Pfam" id="PF08541">
    <property type="entry name" value="ACP_syn_III_C"/>
    <property type="match status" value="1"/>
</dbReference>
<sequence length="405" mass="44082">MIDRLQQAPPEILPVGEGVPFYSEKVPGDVERGLGGMYGGWGRRVPNENLPSYVADFLGRSLDPNEILELESKGFKSRYSTLHLRSDDQKLEQALAETLVGMKSVEGAIWENGWDSSEIDAVVIGMSSPLDPDFTVDLANLSGISPYAKKVTVHTACDSSMRGLNWVLDPKNGLYGKKVILGGLENLSRSLTGGDGTRPTKDTQALQLFANAVGFIGIVPGVSIQPIAVRSETKYDEKAALQVAVNYPMPTQGENVAEKYDSSKNHLTISGRIPKPGDGTGVVMANNKEMLKLFGINTAEIVKQILIEMQENLGLQGDPNAWFQWVVMHHANLKIIEFQSKKLGNDNYPLDLAAYWVVNEFGNVSAASPMISWLRQSQNMVSGTRGLFIGYGAGGHYDVIAAEVP</sequence>
<evidence type="ECO:0000313" key="4">
    <source>
        <dbReference type="Proteomes" id="UP000176725"/>
    </source>
</evidence>
<dbReference type="Gene3D" id="3.40.47.10">
    <property type="match status" value="2"/>
</dbReference>